<feature type="transmembrane region" description="Helical" evidence="1">
    <location>
        <begin position="58"/>
        <end position="76"/>
    </location>
</feature>
<organism evidence="2 3">
    <name type="scientific">Natronobacterium gregoryi</name>
    <dbReference type="NCBI Taxonomy" id="44930"/>
    <lineage>
        <taxon>Archaea</taxon>
        <taxon>Methanobacteriati</taxon>
        <taxon>Methanobacteriota</taxon>
        <taxon>Stenosarchaea group</taxon>
        <taxon>Halobacteria</taxon>
        <taxon>Halobacteriales</taxon>
        <taxon>Natrialbaceae</taxon>
        <taxon>Natronobacterium</taxon>
    </lineage>
</organism>
<feature type="transmembrane region" description="Helical" evidence="1">
    <location>
        <begin position="20"/>
        <end position="46"/>
    </location>
</feature>
<dbReference type="OrthoDB" id="379841at2157"/>
<evidence type="ECO:0000313" key="3">
    <source>
        <dbReference type="Proteomes" id="UP000182829"/>
    </source>
</evidence>
<keyword evidence="1" id="KW-0472">Membrane</keyword>
<keyword evidence="1" id="KW-1133">Transmembrane helix</keyword>
<sequence length="78" mass="8230">MISDGNVRTEVPAGPSERVYIVLGLVCAVAAVYYQPIVFGPLALYFAFRLHRLESTSTGVAVALLGVLGTGLGFLYPA</sequence>
<keyword evidence="1" id="KW-0812">Transmembrane</keyword>
<protein>
    <recommendedName>
        <fullName evidence="4">DUF4190 domain-containing protein</fullName>
    </recommendedName>
</protein>
<evidence type="ECO:0000313" key="2">
    <source>
        <dbReference type="EMBL" id="SFI51854.1"/>
    </source>
</evidence>
<evidence type="ECO:0008006" key="4">
    <source>
        <dbReference type="Google" id="ProtNLM"/>
    </source>
</evidence>
<proteinExistence type="predicted"/>
<dbReference type="GeneID" id="14210013"/>
<dbReference type="RefSeq" id="WP_005580889.1">
    <property type="nucleotide sequence ID" value="NZ_FORO01000001.1"/>
</dbReference>
<gene>
    <name evidence="2" type="ORF">SAMN05443661_101114</name>
</gene>
<dbReference type="AlphaFoldDB" id="A0A1I3IV66"/>
<accession>A0A1I3IV66</accession>
<name>A0A1I3IV66_9EURY</name>
<dbReference type="OMA" id="YYQPIVF"/>
<dbReference type="Proteomes" id="UP000182829">
    <property type="component" value="Unassembled WGS sequence"/>
</dbReference>
<dbReference type="EMBL" id="FORO01000001">
    <property type="protein sequence ID" value="SFI51854.1"/>
    <property type="molecule type" value="Genomic_DNA"/>
</dbReference>
<reference evidence="2 3" key="1">
    <citation type="submission" date="2016-10" db="EMBL/GenBank/DDBJ databases">
        <authorList>
            <person name="de Groot N.N."/>
        </authorList>
    </citation>
    <scope>NUCLEOTIDE SEQUENCE [LARGE SCALE GENOMIC DNA]</scope>
    <source>
        <strain evidence="2 3">SP2</strain>
    </source>
</reference>
<evidence type="ECO:0000256" key="1">
    <source>
        <dbReference type="SAM" id="Phobius"/>
    </source>
</evidence>